<reference evidence="2" key="2">
    <citation type="submission" date="2021-04" db="EMBL/GenBank/DDBJ databases">
        <authorList>
            <person name="Gilroy R."/>
        </authorList>
    </citation>
    <scope>NUCLEOTIDE SEQUENCE</scope>
    <source>
        <strain evidence="2">USAMLcec2-132</strain>
    </source>
</reference>
<sequence>MYQIRTIRSRQEMDSCELFHINHYMWDSKKRPEVSGRMGYLPGEGFCVTMTCMEENPLTTYTDYMDPVCNDSAMEVFLAFPEEGERLSNNVMYLNFEANSNGALYAAYGKGRKGRSRMPESYLPICDVRTEVGQESWSLSFLIPEAYLKKECGVKTLDENTELYCNFYKISETPEIEHYGSFHLIENPTPNFHLPIYFERCCIV</sequence>
<evidence type="ECO:0000313" key="3">
    <source>
        <dbReference type="Proteomes" id="UP000823891"/>
    </source>
</evidence>
<accession>A0A9D2NDK4</accession>
<dbReference type="GO" id="GO:0016052">
    <property type="term" value="P:carbohydrate catabolic process"/>
    <property type="evidence" value="ECO:0007669"/>
    <property type="project" value="InterPro"/>
</dbReference>
<evidence type="ECO:0000259" key="1">
    <source>
        <dbReference type="Pfam" id="PF16011"/>
    </source>
</evidence>
<dbReference type="EMBL" id="DWWS01000017">
    <property type="protein sequence ID" value="HJC22793.1"/>
    <property type="molecule type" value="Genomic_DNA"/>
</dbReference>
<organism evidence="2 3">
    <name type="scientific">Candidatus Eisenbergiella merdavium</name>
    <dbReference type="NCBI Taxonomy" id="2838551"/>
    <lineage>
        <taxon>Bacteria</taxon>
        <taxon>Bacillati</taxon>
        <taxon>Bacillota</taxon>
        <taxon>Clostridia</taxon>
        <taxon>Lachnospirales</taxon>
        <taxon>Lachnospiraceae</taxon>
        <taxon>Eisenbergiella</taxon>
    </lineage>
</organism>
<gene>
    <name evidence="2" type="ORF">H9761_03715</name>
</gene>
<evidence type="ECO:0000313" key="2">
    <source>
        <dbReference type="EMBL" id="HJC22793.1"/>
    </source>
</evidence>
<dbReference type="AlphaFoldDB" id="A0A9D2NDK4"/>
<proteinExistence type="predicted"/>
<feature type="domain" description="Carbohydrate-binding" evidence="1">
    <location>
        <begin position="18"/>
        <end position="199"/>
    </location>
</feature>
<dbReference type="InterPro" id="IPR010502">
    <property type="entry name" value="Carb-bd_dom_fam9"/>
</dbReference>
<dbReference type="Gene3D" id="2.60.40.1190">
    <property type="match status" value="1"/>
</dbReference>
<dbReference type="Proteomes" id="UP000823891">
    <property type="component" value="Unassembled WGS sequence"/>
</dbReference>
<dbReference type="GO" id="GO:0030246">
    <property type="term" value="F:carbohydrate binding"/>
    <property type="evidence" value="ECO:0007669"/>
    <property type="project" value="InterPro"/>
</dbReference>
<dbReference type="CDD" id="cd09620">
    <property type="entry name" value="CBM9_like_3"/>
    <property type="match status" value="1"/>
</dbReference>
<dbReference type="GO" id="GO:0004553">
    <property type="term" value="F:hydrolase activity, hydrolyzing O-glycosyl compounds"/>
    <property type="evidence" value="ECO:0007669"/>
    <property type="project" value="InterPro"/>
</dbReference>
<name>A0A9D2NDK4_9FIRM</name>
<comment type="caution">
    <text evidence="2">The sequence shown here is derived from an EMBL/GenBank/DDBJ whole genome shotgun (WGS) entry which is preliminary data.</text>
</comment>
<reference evidence="2" key="1">
    <citation type="journal article" date="2021" name="PeerJ">
        <title>Extensive microbial diversity within the chicken gut microbiome revealed by metagenomics and culture.</title>
        <authorList>
            <person name="Gilroy R."/>
            <person name="Ravi A."/>
            <person name="Getino M."/>
            <person name="Pursley I."/>
            <person name="Horton D.L."/>
            <person name="Alikhan N.F."/>
            <person name="Baker D."/>
            <person name="Gharbi K."/>
            <person name="Hall N."/>
            <person name="Watson M."/>
            <person name="Adriaenssens E.M."/>
            <person name="Foster-Nyarko E."/>
            <person name="Jarju S."/>
            <person name="Secka A."/>
            <person name="Antonio M."/>
            <person name="Oren A."/>
            <person name="Chaudhuri R.R."/>
            <person name="La Ragione R."/>
            <person name="Hildebrand F."/>
            <person name="Pallen M.J."/>
        </authorList>
    </citation>
    <scope>NUCLEOTIDE SEQUENCE</scope>
    <source>
        <strain evidence="2">USAMLcec2-132</strain>
    </source>
</reference>
<protein>
    <submittedName>
        <fullName evidence="2">Carbohydrate-binding family 9-like protein</fullName>
    </submittedName>
</protein>
<dbReference type="Pfam" id="PF16011">
    <property type="entry name" value="CBM9_2"/>
    <property type="match status" value="1"/>
</dbReference>